<name>A0AAV5RP05_STABA</name>
<dbReference type="PANTHER" id="PTHR42901">
    <property type="entry name" value="ALCOHOL DEHYDROGENASE"/>
    <property type="match status" value="1"/>
</dbReference>
<evidence type="ECO:0000256" key="1">
    <source>
        <dbReference type="ARBA" id="ARBA00006484"/>
    </source>
</evidence>
<reference evidence="4 5" key="1">
    <citation type="journal article" date="2023" name="Elife">
        <title>Identification of key yeast species and microbe-microbe interactions impacting larval growth of Drosophila in the wild.</title>
        <authorList>
            <person name="Mure A."/>
            <person name="Sugiura Y."/>
            <person name="Maeda R."/>
            <person name="Honda K."/>
            <person name="Sakurai N."/>
            <person name="Takahashi Y."/>
            <person name="Watada M."/>
            <person name="Katoh T."/>
            <person name="Gotoh A."/>
            <person name="Gotoh Y."/>
            <person name="Taniguchi I."/>
            <person name="Nakamura K."/>
            <person name="Hayashi T."/>
            <person name="Katayama T."/>
            <person name="Uemura T."/>
            <person name="Hattori Y."/>
        </authorList>
    </citation>
    <scope>NUCLEOTIDE SEQUENCE [LARGE SCALE GENOMIC DNA]</scope>
    <source>
        <strain evidence="4 5">SB-73</strain>
    </source>
</reference>
<dbReference type="PRINTS" id="PR00080">
    <property type="entry name" value="SDRFAMILY"/>
</dbReference>
<proteinExistence type="inferred from homology"/>
<evidence type="ECO:0000313" key="5">
    <source>
        <dbReference type="Proteomes" id="UP001362899"/>
    </source>
</evidence>
<dbReference type="Pfam" id="PF00106">
    <property type="entry name" value="adh_short"/>
    <property type="match status" value="1"/>
</dbReference>
<organism evidence="4 5">
    <name type="scientific">Starmerella bacillaris</name>
    <name type="common">Yeast</name>
    <name type="synonym">Candida zemplinina</name>
    <dbReference type="NCBI Taxonomy" id="1247836"/>
    <lineage>
        <taxon>Eukaryota</taxon>
        <taxon>Fungi</taxon>
        <taxon>Dikarya</taxon>
        <taxon>Ascomycota</taxon>
        <taxon>Saccharomycotina</taxon>
        <taxon>Dipodascomycetes</taxon>
        <taxon>Dipodascales</taxon>
        <taxon>Trichomonascaceae</taxon>
        <taxon>Starmerella</taxon>
    </lineage>
</organism>
<dbReference type="PANTHER" id="PTHR42901:SF1">
    <property type="entry name" value="ALCOHOL DEHYDROGENASE"/>
    <property type="match status" value="1"/>
</dbReference>
<dbReference type="EMBL" id="BTGC01000008">
    <property type="protein sequence ID" value="GMM52657.1"/>
    <property type="molecule type" value="Genomic_DNA"/>
</dbReference>
<comment type="caution">
    <text evidence="4">The sequence shown here is derived from an EMBL/GenBank/DDBJ whole genome shotgun (WGS) entry which is preliminary data.</text>
</comment>
<keyword evidence="5" id="KW-1185">Reference proteome</keyword>
<dbReference type="AlphaFoldDB" id="A0AAV5RP05"/>
<dbReference type="FunFam" id="3.40.50.720:FF:000047">
    <property type="entry name" value="NADP-dependent L-serine/L-allo-threonine dehydrogenase"/>
    <property type="match status" value="1"/>
</dbReference>
<protein>
    <submittedName>
        <fullName evidence="4">Oxidoreductase</fullName>
    </submittedName>
</protein>
<dbReference type="SUPFAM" id="SSF51735">
    <property type="entry name" value="NAD(P)-binding Rossmann-fold domains"/>
    <property type="match status" value="1"/>
</dbReference>
<evidence type="ECO:0000256" key="2">
    <source>
        <dbReference type="ARBA" id="ARBA00023002"/>
    </source>
</evidence>
<sequence length="267" mass="29157">MSYGIKAAERIAGKTVLITGASSGIGESIVHQLAAAASGNIRLIVAARRQSRLEALKKQLQDQFKAIEVLPLELDVSDYKQIPSKIASLPKEWSKIDILINNAGKAQGLDHVGEMKIDDVEGMYFTNVIGMVTLTNTIVPQMKERNSGDIVMIGSTAGWESYPGGSVYASTKACLKSFTEALRKESISNRLRIIEVDPGAVETEFSVVRFHGDTDKAKKVYDGYEPLNADDISEVVVFSLTRRENCVVANSLVLPNNQASSSFIYRK</sequence>
<dbReference type="GO" id="GO:0016616">
    <property type="term" value="F:oxidoreductase activity, acting on the CH-OH group of donors, NAD or NADP as acceptor"/>
    <property type="evidence" value="ECO:0007669"/>
    <property type="project" value="UniProtKB-ARBA"/>
</dbReference>
<accession>A0AAV5RP05</accession>
<dbReference type="InterPro" id="IPR036291">
    <property type="entry name" value="NAD(P)-bd_dom_sf"/>
</dbReference>
<gene>
    <name evidence="4" type="ORF">DASB73_036200</name>
</gene>
<dbReference type="InterPro" id="IPR002347">
    <property type="entry name" value="SDR_fam"/>
</dbReference>
<dbReference type="Proteomes" id="UP001362899">
    <property type="component" value="Unassembled WGS sequence"/>
</dbReference>
<dbReference type="Gene3D" id="3.40.50.720">
    <property type="entry name" value="NAD(P)-binding Rossmann-like Domain"/>
    <property type="match status" value="1"/>
</dbReference>
<evidence type="ECO:0000256" key="3">
    <source>
        <dbReference type="RuleBase" id="RU000363"/>
    </source>
</evidence>
<dbReference type="PRINTS" id="PR00081">
    <property type="entry name" value="GDHRDH"/>
</dbReference>
<keyword evidence="2" id="KW-0560">Oxidoreductase</keyword>
<evidence type="ECO:0000313" key="4">
    <source>
        <dbReference type="EMBL" id="GMM52657.1"/>
    </source>
</evidence>
<comment type="similarity">
    <text evidence="1 3">Belongs to the short-chain dehydrogenases/reductases (SDR) family.</text>
</comment>